<reference evidence="2" key="2">
    <citation type="submission" date="2014-07" db="EMBL/GenBank/DDBJ databases">
        <authorList>
            <person name="Hull J."/>
        </authorList>
    </citation>
    <scope>NUCLEOTIDE SEQUENCE</scope>
</reference>
<feature type="region of interest" description="Disordered" evidence="1">
    <location>
        <begin position="14"/>
        <end position="34"/>
    </location>
</feature>
<evidence type="ECO:0000256" key="1">
    <source>
        <dbReference type="SAM" id="MobiDB-lite"/>
    </source>
</evidence>
<reference evidence="2" key="1">
    <citation type="journal article" date="2014" name="PLoS ONE">
        <title>Transcriptome-Based Identification of ABC Transporters in the Western Tarnished Plant Bug Lygus hesperus.</title>
        <authorList>
            <person name="Hull J.J."/>
            <person name="Chaney K."/>
            <person name="Geib S.M."/>
            <person name="Fabrick J.A."/>
            <person name="Brent C.S."/>
            <person name="Walsh D."/>
            <person name="Lavine L.C."/>
        </authorList>
    </citation>
    <scope>NUCLEOTIDE SEQUENCE</scope>
</reference>
<feature type="non-terminal residue" evidence="2">
    <location>
        <position position="147"/>
    </location>
</feature>
<evidence type="ECO:0000313" key="2">
    <source>
        <dbReference type="EMBL" id="JAG10110.1"/>
    </source>
</evidence>
<feature type="non-terminal residue" evidence="2">
    <location>
        <position position="1"/>
    </location>
</feature>
<sequence length="147" mass="16090">RFEVLGCTMVNSGPRHMERSLDPGGNFQQRGGDGAEECVQHHTRDAANNLHSGTQHPNCSLTQLFRALQQSFKLLTVGGIPPRAEDERLEHHTHTVALEHLLQLPHKCGAGQWELVVMSGVAGVGVHTLTTPPMLPCARNVLVYTCE</sequence>
<proteinExistence type="predicted"/>
<accession>A0A0A9WZ81</accession>
<organism evidence="2">
    <name type="scientific">Lygus hesperus</name>
    <name type="common">Western plant bug</name>
    <dbReference type="NCBI Taxonomy" id="30085"/>
    <lineage>
        <taxon>Eukaryota</taxon>
        <taxon>Metazoa</taxon>
        <taxon>Ecdysozoa</taxon>
        <taxon>Arthropoda</taxon>
        <taxon>Hexapoda</taxon>
        <taxon>Insecta</taxon>
        <taxon>Pterygota</taxon>
        <taxon>Neoptera</taxon>
        <taxon>Paraneoptera</taxon>
        <taxon>Hemiptera</taxon>
        <taxon>Heteroptera</taxon>
        <taxon>Panheteroptera</taxon>
        <taxon>Cimicomorpha</taxon>
        <taxon>Miridae</taxon>
        <taxon>Mirini</taxon>
        <taxon>Lygus</taxon>
    </lineage>
</organism>
<dbReference type="AlphaFoldDB" id="A0A0A9WZ81"/>
<name>A0A0A9WZ81_LYGHE</name>
<dbReference type="EMBL" id="GBHO01033494">
    <property type="protein sequence ID" value="JAG10110.1"/>
    <property type="molecule type" value="Transcribed_RNA"/>
</dbReference>
<protein>
    <submittedName>
        <fullName evidence="2">Uncharacterized protein</fullName>
    </submittedName>
</protein>
<gene>
    <name evidence="2" type="ORF">CM83_103086</name>
</gene>